<comment type="similarity">
    <text evidence="5 6">Belongs to the XseA family.</text>
</comment>
<feature type="domain" description="Exonuclease VII large subunit C-terminal" evidence="7">
    <location>
        <begin position="140"/>
        <end position="355"/>
    </location>
</feature>
<dbReference type="AlphaFoldDB" id="A0A8I0GD54"/>
<comment type="subcellular location">
    <subcellularLocation>
        <location evidence="5 6">Cytoplasm</location>
    </subcellularLocation>
</comment>
<evidence type="ECO:0000313" key="10">
    <source>
        <dbReference type="Proteomes" id="UP000627538"/>
    </source>
</evidence>
<evidence type="ECO:0000259" key="7">
    <source>
        <dbReference type="Pfam" id="PF02601"/>
    </source>
</evidence>
<evidence type="ECO:0000256" key="4">
    <source>
        <dbReference type="ARBA" id="ARBA00022839"/>
    </source>
</evidence>
<evidence type="ECO:0000259" key="8">
    <source>
        <dbReference type="Pfam" id="PF13742"/>
    </source>
</evidence>
<dbReference type="GO" id="GO:0008855">
    <property type="term" value="F:exodeoxyribonuclease VII activity"/>
    <property type="evidence" value="ECO:0007669"/>
    <property type="project" value="UniProtKB-UniRule"/>
</dbReference>
<keyword evidence="1 5" id="KW-0963">Cytoplasm</keyword>
<gene>
    <name evidence="5" type="primary">xseA</name>
    <name evidence="9" type="ORF">H8R10_06975</name>
</gene>
<comment type="subunit">
    <text evidence="5">Heterooligomer composed of large and small subunits.</text>
</comment>
<proteinExistence type="inferred from homology"/>
<dbReference type="GO" id="GO:0006308">
    <property type="term" value="P:DNA catabolic process"/>
    <property type="evidence" value="ECO:0007669"/>
    <property type="project" value="UniProtKB-UniRule"/>
</dbReference>
<accession>A0A8I0GD54</accession>
<protein>
    <recommendedName>
        <fullName evidence="5">Exodeoxyribonuclease 7 large subunit</fullName>
        <ecNumber evidence="5">3.1.11.6</ecNumber>
    </recommendedName>
    <alternativeName>
        <fullName evidence="5">Exodeoxyribonuclease VII large subunit</fullName>
        <shortName evidence="5">Exonuclease VII large subunit</shortName>
    </alternativeName>
</protein>
<evidence type="ECO:0000256" key="5">
    <source>
        <dbReference type="HAMAP-Rule" id="MF_00378"/>
    </source>
</evidence>
<name>A0A8I0GD54_9ACTO</name>
<dbReference type="Pfam" id="PF02601">
    <property type="entry name" value="Exonuc_VII_L"/>
    <property type="match status" value="1"/>
</dbReference>
<feature type="domain" description="OB-fold nucleic acid binding" evidence="8">
    <location>
        <begin position="24"/>
        <end position="116"/>
    </location>
</feature>
<comment type="function">
    <text evidence="5">Bidirectionally degrades single-stranded DNA into large acid-insoluble oligonucleotides, which are then degraded further into small acid-soluble oligonucleotides.</text>
</comment>
<dbReference type="InterPro" id="IPR020579">
    <property type="entry name" value="Exonuc_VII_lsu_C"/>
</dbReference>
<dbReference type="GO" id="GO:0003676">
    <property type="term" value="F:nucleic acid binding"/>
    <property type="evidence" value="ECO:0007669"/>
    <property type="project" value="InterPro"/>
</dbReference>
<evidence type="ECO:0000256" key="3">
    <source>
        <dbReference type="ARBA" id="ARBA00022801"/>
    </source>
</evidence>
<keyword evidence="3 5" id="KW-0378">Hydrolase</keyword>
<dbReference type="InterPro" id="IPR003753">
    <property type="entry name" value="Exonuc_VII_L"/>
</dbReference>
<dbReference type="PANTHER" id="PTHR30008:SF0">
    <property type="entry name" value="EXODEOXYRIBONUCLEASE 7 LARGE SUBUNIT"/>
    <property type="match status" value="1"/>
</dbReference>
<dbReference type="InterPro" id="IPR025824">
    <property type="entry name" value="OB-fold_nuc-bd_dom"/>
</dbReference>
<reference evidence="9 10" key="1">
    <citation type="submission" date="2020-08" db="EMBL/GenBank/DDBJ databases">
        <title>Winkia gen. nov., sp. nov., isolated from faeces of the Anser albifrons in China.</title>
        <authorList>
            <person name="Liu Q."/>
        </authorList>
    </citation>
    <scope>NUCLEOTIDE SEQUENCE [LARGE SCALE GENOMIC DNA]</scope>
    <source>
        <strain evidence="9 10">C62</strain>
    </source>
</reference>
<dbReference type="GO" id="GO:0005737">
    <property type="term" value="C:cytoplasm"/>
    <property type="evidence" value="ECO:0007669"/>
    <property type="project" value="UniProtKB-SubCell"/>
</dbReference>
<evidence type="ECO:0000256" key="1">
    <source>
        <dbReference type="ARBA" id="ARBA00022490"/>
    </source>
</evidence>
<keyword evidence="10" id="KW-1185">Reference proteome</keyword>
<evidence type="ECO:0000256" key="6">
    <source>
        <dbReference type="RuleBase" id="RU004355"/>
    </source>
</evidence>
<dbReference type="EMBL" id="JACRUO010000002">
    <property type="protein sequence ID" value="MBD3689965.1"/>
    <property type="molecule type" value="Genomic_DNA"/>
</dbReference>
<dbReference type="EC" id="3.1.11.6" evidence="5"/>
<comment type="catalytic activity">
    <reaction evidence="5 6">
        <text>Exonucleolytic cleavage in either 5'- to 3'- or 3'- to 5'-direction to yield nucleoside 5'-phosphates.</text>
        <dbReference type="EC" id="3.1.11.6"/>
    </reaction>
</comment>
<keyword evidence="4 5" id="KW-0269">Exonuclease</keyword>
<evidence type="ECO:0000313" key="9">
    <source>
        <dbReference type="EMBL" id="MBD3689965.1"/>
    </source>
</evidence>
<comment type="caution">
    <text evidence="9">The sequence shown here is derived from an EMBL/GenBank/DDBJ whole genome shotgun (WGS) entry which is preliminary data.</text>
</comment>
<dbReference type="GO" id="GO:0009318">
    <property type="term" value="C:exodeoxyribonuclease VII complex"/>
    <property type="evidence" value="ECO:0007669"/>
    <property type="project" value="UniProtKB-UniRule"/>
</dbReference>
<dbReference type="Pfam" id="PF13742">
    <property type="entry name" value="tRNA_anti_2"/>
    <property type="match status" value="1"/>
</dbReference>
<dbReference type="NCBIfam" id="TIGR00237">
    <property type="entry name" value="xseA"/>
    <property type="match status" value="1"/>
</dbReference>
<dbReference type="CDD" id="cd04489">
    <property type="entry name" value="ExoVII_LU_OBF"/>
    <property type="match status" value="1"/>
</dbReference>
<dbReference type="HAMAP" id="MF_00378">
    <property type="entry name" value="Exonuc_7_L"/>
    <property type="match status" value="1"/>
</dbReference>
<dbReference type="Proteomes" id="UP000627538">
    <property type="component" value="Unassembled WGS sequence"/>
</dbReference>
<sequence length="424" mass="46279">MGRVPSQSVAPTAAATTRDNPWPLSLLTTNIERVVHRMSEMWVSGQVVEYQRRPATRLAFFVLRDLHADTSMSVSCFPGIIDSLGPAFCEGASVVIKCRPNFWKGKGTLSLRASDIHIAGIGSLLADIEKLRARLREEGLFAAERKRPLPFLPRRVGLICGSNAKARHDVEVNASARWPGLAFCVREVAIQGPRCVAEVSAALRELDGLDDVDVIVIARGGGAVEDLLPFSDEHLVRAVAAARTPVVSAIGHESDAPLLDYVADYRASTPTDAARRIVPDLAEETAVLREARQRCLAVVRTTLERERTGLSDMRSRRVMSSPAALLNPHRERLDVSRHHLRQAQVGRLEGESARLRGARETLRALSPRAVMERGYAIVRAPNRQIVHSVADVSKGDLIELLFADGSGVAQVAGTRATTIQKEES</sequence>
<dbReference type="RefSeq" id="WP_191072076.1">
    <property type="nucleotide sequence ID" value="NZ_CP060506.1"/>
</dbReference>
<evidence type="ECO:0000256" key="2">
    <source>
        <dbReference type="ARBA" id="ARBA00022722"/>
    </source>
</evidence>
<dbReference type="PANTHER" id="PTHR30008">
    <property type="entry name" value="EXODEOXYRIBONUCLEASE 7 LARGE SUBUNIT"/>
    <property type="match status" value="1"/>
</dbReference>
<keyword evidence="2 5" id="KW-0540">Nuclease</keyword>
<organism evidence="9 10">
    <name type="scientific">Nanchangia anserum</name>
    <dbReference type="NCBI Taxonomy" id="2692125"/>
    <lineage>
        <taxon>Bacteria</taxon>
        <taxon>Bacillati</taxon>
        <taxon>Actinomycetota</taxon>
        <taxon>Actinomycetes</taxon>
        <taxon>Actinomycetales</taxon>
        <taxon>Actinomycetaceae</taxon>
        <taxon>Nanchangia</taxon>
    </lineage>
</organism>